<evidence type="ECO:0000256" key="2">
    <source>
        <dbReference type="ARBA" id="ARBA00005791"/>
    </source>
</evidence>
<sequence length="303" mass="33036">MRRMGDIDRATGATHPIPRHRFAPFPWCAVGILVFSARSRLVWTRTVPLYRGHALALDRRPAPPRRSIAEPERRSSVTRPMLSRRRLFAALPGSAALLVTAGMLLTPATAALAQSETAAPEPAADATASGYTEHYLGDPNAPVEILEFSSFTCSHCAAFHTDHLPVLKERYIDTGKAKLRIVDFPLDNIAGAVSLITRCAPDSMYQKLVEIFFSDQSAWMTRNPREAITGIARLGGMSKDDVDACLENEALYTEIRNRQAAADEKWDISGTPTFVINGKKHEGSYSAEAMSEAIEAALAEAGG</sequence>
<evidence type="ECO:0000259" key="8">
    <source>
        <dbReference type="PROSITE" id="PS51352"/>
    </source>
</evidence>
<dbReference type="Proteomes" id="UP000324065">
    <property type="component" value="Unassembled WGS sequence"/>
</dbReference>
<keyword evidence="6" id="KW-0676">Redox-active center</keyword>
<evidence type="ECO:0000256" key="4">
    <source>
        <dbReference type="ARBA" id="ARBA00023002"/>
    </source>
</evidence>
<dbReference type="PROSITE" id="PS51352">
    <property type="entry name" value="THIOREDOXIN_2"/>
    <property type="match status" value="1"/>
</dbReference>
<dbReference type="Gene3D" id="3.40.30.10">
    <property type="entry name" value="Glutaredoxin"/>
    <property type="match status" value="1"/>
</dbReference>
<name>A0A5M6ID31_9PROT</name>
<evidence type="ECO:0000256" key="5">
    <source>
        <dbReference type="ARBA" id="ARBA00023157"/>
    </source>
</evidence>
<dbReference type="InterPro" id="IPR013766">
    <property type="entry name" value="Thioredoxin_domain"/>
</dbReference>
<keyword evidence="10" id="KW-1185">Reference proteome</keyword>
<protein>
    <submittedName>
        <fullName evidence="9">DsbA family protein</fullName>
    </submittedName>
</protein>
<keyword evidence="5" id="KW-1015">Disulfide bond</keyword>
<dbReference type="SUPFAM" id="SSF52833">
    <property type="entry name" value="Thioredoxin-like"/>
    <property type="match status" value="1"/>
</dbReference>
<dbReference type="PANTHER" id="PTHR13887">
    <property type="entry name" value="GLUTATHIONE S-TRANSFERASE KAPPA"/>
    <property type="match status" value="1"/>
</dbReference>
<dbReference type="InterPro" id="IPR036249">
    <property type="entry name" value="Thioredoxin-like_sf"/>
</dbReference>
<dbReference type="GO" id="GO:0016491">
    <property type="term" value="F:oxidoreductase activity"/>
    <property type="evidence" value="ECO:0007669"/>
    <property type="project" value="UniProtKB-KW"/>
</dbReference>
<evidence type="ECO:0000256" key="1">
    <source>
        <dbReference type="ARBA" id="ARBA00003565"/>
    </source>
</evidence>
<feature type="transmembrane region" description="Helical" evidence="7">
    <location>
        <begin position="87"/>
        <end position="105"/>
    </location>
</feature>
<proteinExistence type="inferred from homology"/>
<comment type="similarity">
    <text evidence="2">Belongs to the thioredoxin family. DsbA subfamily.</text>
</comment>
<keyword evidence="4" id="KW-0560">Oxidoreductase</keyword>
<keyword evidence="7" id="KW-1133">Transmembrane helix</keyword>
<dbReference type="EMBL" id="VWPJ01000005">
    <property type="protein sequence ID" value="KAA5606166.1"/>
    <property type="molecule type" value="Genomic_DNA"/>
</dbReference>
<dbReference type="InterPro" id="IPR012336">
    <property type="entry name" value="Thioredoxin-like_fold"/>
</dbReference>
<gene>
    <name evidence="9" type="ORF">F1188_06980</name>
</gene>
<dbReference type="PANTHER" id="PTHR13887:SF14">
    <property type="entry name" value="DISULFIDE BOND FORMATION PROTEIN D"/>
    <property type="match status" value="1"/>
</dbReference>
<organism evidence="9 10">
    <name type="scientific">Roseospira marina</name>
    <dbReference type="NCBI Taxonomy" id="140057"/>
    <lineage>
        <taxon>Bacteria</taxon>
        <taxon>Pseudomonadati</taxon>
        <taxon>Pseudomonadota</taxon>
        <taxon>Alphaproteobacteria</taxon>
        <taxon>Rhodospirillales</taxon>
        <taxon>Rhodospirillaceae</taxon>
        <taxon>Roseospira</taxon>
    </lineage>
</organism>
<dbReference type="CDD" id="cd02972">
    <property type="entry name" value="DsbA_family"/>
    <property type="match status" value="1"/>
</dbReference>
<evidence type="ECO:0000256" key="7">
    <source>
        <dbReference type="SAM" id="Phobius"/>
    </source>
</evidence>
<evidence type="ECO:0000256" key="3">
    <source>
        <dbReference type="ARBA" id="ARBA00022729"/>
    </source>
</evidence>
<feature type="domain" description="Thioredoxin" evidence="8">
    <location>
        <begin position="113"/>
        <end position="299"/>
    </location>
</feature>
<keyword evidence="7" id="KW-0472">Membrane</keyword>
<dbReference type="Pfam" id="PF13462">
    <property type="entry name" value="Thioredoxin_4"/>
    <property type="match status" value="1"/>
</dbReference>
<keyword evidence="7" id="KW-0812">Transmembrane</keyword>
<accession>A0A5M6ID31</accession>
<evidence type="ECO:0000313" key="9">
    <source>
        <dbReference type="EMBL" id="KAA5606166.1"/>
    </source>
</evidence>
<evidence type="ECO:0000256" key="6">
    <source>
        <dbReference type="ARBA" id="ARBA00023284"/>
    </source>
</evidence>
<comment type="function">
    <text evidence="1">May be required for disulfide bond formation in some proteins.</text>
</comment>
<dbReference type="AlphaFoldDB" id="A0A5M6ID31"/>
<keyword evidence="3" id="KW-0732">Signal</keyword>
<evidence type="ECO:0000313" key="10">
    <source>
        <dbReference type="Proteomes" id="UP000324065"/>
    </source>
</evidence>
<comment type="caution">
    <text evidence="9">The sequence shown here is derived from an EMBL/GenBank/DDBJ whole genome shotgun (WGS) entry which is preliminary data.</text>
</comment>
<reference evidence="9 10" key="1">
    <citation type="submission" date="2019-09" db="EMBL/GenBank/DDBJ databases">
        <title>Genome sequence of Roseospira marina, one of the more divergent members of the non-sulfur purple photosynthetic bacterial family, the Rhodospirillaceae.</title>
        <authorList>
            <person name="Meyer T."/>
            <person name="Kyndt J."/>
        </authorList>
    </citation>
    <scope>NUCLEOTIDE SEQUENCE [LARGE SCALE GENOMIC DNA]</scope>
    <source>
        <strain evidence="9 10">DSM 15113</strain>
    </source>
</reference>